<protein>
    <submittedName>
        <fullName evidence="3">Retrotransposon gag protein</fullName>
    </submittedName>
</protein>
<comment type="caution">
    <text evidence="3">The sequence shown here is derived from an EMBL/GenBank/DDBJ whole genome shotgun (WGS) entry which is preliminary data.</text>
</comment>
<dbReference type="OrthoDB" id="2204392at2759"/>
<evidence type="ECO:0000313" key="6">
    <source>
        <dbReference type="Proteomes" id="UP000321947"/>
    </source>
</evidence>
<dbReference type="PANTHER" id="PTHR33437:SF2">
    <property type="entry name" value="OS06G0361200 PROTEIN"/>
    <property type="match status" value="1"/>
</dbReference>
<feature type="compositionally biased region" description="Basic residues" evidence="1">
    <location>
        <begin position="351"/>
        <end position="369"/>
    </location>
</feature>
<accession>A0A5A7UJ60</accession>
<evidence type="ECO:0000256" key="1">
    <source>
        <dbReference type="SAM" id="MobiDB-lite"/>
    </source>
</evidence>
<dbReference type="Pfam" id="PF03732">
    <property type="entry name" value="Retrotrans_gag"/>
    <property type="match status" value="1"/>
</dbReference>
<evidence type="ECO:0000313" key="5">
    <source>
        <dbReference type="Proteomes" id="UP000321393"/>
    </source>
</evidence>
<dbReference type="EMBL" id="SSTE01008544">
    <property type="protein sequence ID" value="KAA0055194.1"/>
    <property type="molecule type" value="Genomic_DNA"/>
</dbReference>
<dbReference type="EMBL" id="SSTD01003745">
    <property type="protein sequence ID" value="TYK25786.1"/>
    <property type="molecule type" value="Genomic_DNA"/>
</dbReference>
<feature type="region of interest" description="Disordered" evidence="1">
    <location>
        <begin position="351"/>
        <end position="370"/>
    </location>
</feature>
<gene>
    <name evidence="4" type="ORF">E5676_scaffold640G00270</name>
    <name evidence="3" type="ORF">E6C27_scaffold80G00310</name>
</gene>
<feature type="region of interest" description="Disordered" evidence="1">
    <location>
        <begin position="77"/>
        <end position="103"/>
    </location>
</feature>
<dbReference type="AlphaFoldDB" id="A0A5A7UJ60"/>
<organism evidence="3 5">
    <name type="scientific">Cucumis melo var. makuwa</name>
    <name type="common">Oriental melon</name>
    <dbReference type="NCBI Taxonomy" id="1194695"/>
    <lineage>
        <taxon>Eukaryota</taxon>
        <taxon>Viridiplantae</taxon>
        <taxon>Streptophyta</taxon>
        <taxon>Embryophyta</taxon>
        <taxon>Tracheophyta</taxon>
        <taxon>Spermatophyta</taxon>
        <taxon>Magnoliopsida</taxon>
        <taxon>eudicotyledons</taxon>
        <taxon>Gunneridae</taxon>
        <taxon>Pentapetalae</taxon>
        <taxon>rosids</taxon>
        <taxon>fabids</taxon>
        <taxon>Cucurbitales</taxon>
        <taxon>Cucurbitaceae</taxon>
        <taxon>Benincaseae</taxon>
        <taxon>Cucumis</taxon>
    </lineage>
</organism>
<dbReference type="PANTHER" id="PTHR33437">
    <property type="entry name" value="OS06G0361200 PROTEIN"/>
    <property type="match status" value="1"/>
</dbReference>
<feature type="domain" description="Retrotransposon gag" evidence="2">
    <location>
        <begin position="130"/>
        <end position="170"/>
    </location>
</feature>
<reference evidence="5 6" key="1">
    <citation type="submission" date="2019-08" db="EMBL/GenBank/DDBJ databases">
        <title>Draft genome sequences of two oriental melons (Cucumis melo L. var makuwa).</title>
        <authorList>
            <person name="Kwon S.-Y."/>
        </authorList>
    </citation>
    <scope>NUCLEOTIDE SEQUENCE [LARGE SCALE GENOMIC DNA]</scope>
    <source>
        <strain evidence="6">cv. Chang Bougi</strain>
        <strain evidence="5">cv. SW 3</strain>
        <tissue evidence="3">Leaf</tissue>
    </source>
</reference>
<evidence type="ECO:0000313" key="4">
    <source>
        <dbReference type="EMBL" id="TYK25786.1"/>
    </source>
</evidence>
<evidence type="ECO:0000259" key="2">
    <source>
        <dbReference type="Pfam" id="PF03732"/>
    </source>
</evidence>
<dbReference type="Proteomes" id="UP000321393">
    <property type="component" value="Unassembled WGS sequence"/>
</dbReference>
<dbReference type="Proteomes" id="UP000321947">
    <property type="component" value="Unassembled WGS sequence"/>
</dbReference>
<proteinExistence type="predicted"/>
<feature type="region of interest" description="Disordered" evidence="1">
    <location>
        <begin position="1"/>
        <end position="32"/>
    </location>
</feature>
<dbReference type="InterPro" id="IPR005162">
    <property type="entry name" value="Retrotrans_gag_dom"/>
</dbReference>
<name>A0A5A7UJ60_CUCMM</name>
<evidence type="ECO:0000313" key="3">
    <source>
        <dbReference type="EMBL" id="KAA0055194.1"/>
    </source>
</evidence>
<sequence length="593" mass="67717">MESSKAGIVLKENPLYDNSDSASSKSKKKAHPGVMSVMMTDITIEAAMAEMQRKIDLSMKVVEERDHEITALREQMRTRKTVESSQTPVIKATDKGKNCDGKGNPKQNIAHFVKTCENTKSRGDQLVRQFVGSLKGNAFKWYTDLEPEVIDSWEQLEKEFLNHFYSTRQLSAIEMCTQGMCCGLLNIIQGIKPSITSRGTKDFPIPEERKDKKEMKGAEKMVKSTVKESMVEKQLIQLPECKRPEQAGKVDDPNFCKYHRVISHPIEKYFMLKELILRLAREKKIELDLEEVAQTNHAAVTIMKLHLRILKKKERSIEEDDKGWIVVTRRKKRKSTSTQTQKESRFYRNYRRGNKTQKNKKKKKTRKPKLGSVVDIMPKSTMRQLDILMDELSNSKLVIQGFNQGSQRVIGMIRLELIINDLKASALFHVIDSRTTYKLLLSRSWIHGSGVVMSTLHQGFKFYQDDVKKVEPDSNPFSKAESHFADAKFYLKNDNSPEAMPVEIPLVNKEDNLQLKSLVSMEPHENTRTFNSGKGEASPSTTKSMILMDEKTLNPSILCYVPLSRCKKGESPFVETPQGLNVGDIEVLKESFT</sequence>